<evidence type="ECO:0000256" key="4">
    <source>
        <dbReference type="ARBA" id="ARBA00022475"/>
    </source>
</evidence>
<dbReference type="NCBIfam" id="TIGR01726">
    <property type="entry name" value="HEQRo_perm_3TM"/>
    <property type="match status" value="1"/>
</dbReference>
<dbReference type="CDD" id="cd06261">
    <property type="entry name" value="TM_PBP2"/>
    <property type="match status" value="1"/>
</dbReference>
<dbReference type="PANTHER" id="PTHR30614:SF10">
    <property type="entry name" value="ARGININE ABC TRANSPORTER PERMEASE PROTEIN ARTM"/>
    <property type="match status" value="1"/>
</dbReference>
<comment type="caution">
    <text evidence="11">The sequence shown here is derived from an EMBL/GenBank/DDBJ whole genome shotgun (WGS) entry which is preliminary data.</text>
</comment>
<keyword evidence="6 9" id="KW-0812">Transmembrane</keyword>
<dbReference type="InterPro" id="IPR000515">
    <property type="entry name" value="MetI-like"/>
</dbReference>
<keyword evidence="3 9" id="KW-0813">Transport</keyword>
<evidence type="ECO:0000256" key="3">
    <source>
        <dbReference type="ARBA" id="ARBA00022448"/>
    </source>
</evidence>
<protein>
    <submittedName>
        <fullName evidence="11">ABC transporter permease</fullName>
    </submittedName>
</protein>
<dbReference type="RefSeq" id="WP_129217757.1">
    <property type="nucleotide sequence ID" value="NZ_QYBC01000002.1"/>
</dbReference>
<evidence type="ECO:0000256" key="9">
    <source>
        <dbReference type="RuleBase" id="RU363032"/>
    </source>
</evidence>
<keyword evidence="8 9" id="KW-0472">Membrane</keyword>
<keyword evidence="5" id="KW-0997">Cell inner membrane</keyword>
<feature type="domain" description="ABC transmembrane type-1" evidence="10">
    <location>
        <begin position="23"/>
        <end position="220"/>
    </location>
</feature>
<evidence type="ECO:0000256" key="5">
    <source>
        <dbReference type="ARBA" id="ARBA00022519"/>
    </source>
</evidence>
<dbReference type="InterPro" id="IPR035906">
    <property type="entry name" value="MetI-like_sf"/>
</dbReference>
<evidence type="ECO:0000313" key="11">
    <source>
        <dbReference type="EMBL" id="RYB07163.1"/>
    </source>
</evidence>
<dbReference type="Gene3D" id="1.10.3720.10">
    <property type="entry name" value="MetI-like"/>
    <property type="match status" value="1"/>
</dbReference>
<proteinExistence type="inferred from homology"/>
<organism evidence="11 12">
    <name type="scientific">Lichenibacterium ramalinae</name>
    <dbReference type="NCBI Taxonomy" id="2316527"/>
    <lineage>
        <taxon>Bacteria</taxon>
        <taxon>Pseudomonadati</taxon>
        <taxon>Pseudomonadota</taxon>
        <taxon>Alphaproteobacteria</taxon>
        <taxon>Hyphomicrobiales</taxon>
        <taxon>Lichenihabitantaceae</taxon>
        <taxon>Lichenibacterium</taxon>
    </lineage>
</organism>
<reference evidence="11 12" key="1">
    <citation type="submission" date="2018-09" db="EMBL/GenBank/DDBJ databases">
        <authorList>
            <person name="Grouzdev D.S."/>
            <person name="Krutkina M.S."/>
        </authorList>
    </citation>
    <scope>NUCLEOTIDE SEQUENCE [LARGE SCALE GENOMIC DNA]</scope>
    <source>
        <strain evidence="11 12">RmlP001</strain>
    </source>
</reference>
<evidence type="ECO:0000256" key="1">
    <source>
        <dbReference type="ARBA" id="ARBA00004429"/>
    </source>
</evidence>
<evidence type="ECO:0000256" key="6">
    <source>
        <dbReference type="ARBA" id="ARBA00022692"/>
    </source>
</evidence>
<evidence type="ECO:0000256" key="8">
    <source>
        <dbReference type="ARBA" id="ARBA00023136"/>
    </source>
</evidence>
<dbReference type="Pfam" id="PF00528">
    <property type="entry name" value="BPD_transp_1"/>
    <property type="match status" value="1"/>
</dbReference>
<dbReference type="AlphaFoldDB" id="A0A4Q2RGS8"/>
<accession>A0A4Q2RGS8</accession>
<dbReference type="OrthoDB" id="9814550at2"/>
<evidence type="ECO:0000256" key="7">
    <source>
        <dbReference type="ARBA" id="ARBA00022989"/>
    </source>
</evidence>
<dbReference type="GO" id="GO:0043190">
    <property type="term" value="C:ATP-binding cassette (ABC) transporter complex"/>
    <property type="evidence" value="ECO:0007669"/>
    <property type="project" value="InterPro"/>
</dbReference>
<keyword evidence="4" id="KW-1003">Cell membrane</keyword>
<dbReference type="InterPro" id="IPR043429">
    <property type="entry name" value="ArtM/GltK/GlnP/TcyL/YhdX-like"/>
</dbReference>
<feature type="transmembrane region" description="Helical" evidence="9">
    <location>
        <begin position="61"/>
        <end position="82"/>
    </location>
</feature>
<feature type="transmembrane region" description="Helical" evidence="9">
    <location>
        <begin position="23"/>
        <end position="49"/>
    </location>
</feature>
<dbReference type="GO" id="GO:0006865">
    <property type="term" value="P:amino acid transport"/>
    <property type="evidence" value="ECO:0007669"/>
    <property type="project" value="TreeGrafter"/>
</dbReference>
<dbReference type="PROSITE" id="PS50928">
    <property type="entry name" value="ABC_TM1"/>
    <property type="match status" value="1"/>
</dbReference>
<name>A0A4Q2RGS8_9HYPH</name>
<sequence>MTDLLAGLQEAWVRQAPLFLSGLWITLQLLVVSTAIGLVLAVPVALARVSPRRVLSVPATAYAYLFRGTPLLVQIFIIYYGLPQFDAVRGSVLWPLLRDPMPCALLAFSLNMSAYTGEVIRGGILAVPAGEREAAMAVGMPRGLMLRRIILPRALRIALPALSNEVVLQLKATSLASTVTLIDLTGVGRRLAAKTYTTEGLFVAGAIYIALTFLVARGFRLLESRFAAFQRP</sequence>
<comment type="similarity">
    <text evidence="2">Belongs to the binding-protein-dependent transport system permease family. HisMQ subfamily.</text>
</comment>
<evidence type="ECO:0000313" key="12">
    <source>
        <dbReference type="Proteomes" id="UP000289411"/>
    </source>
</evidence>
<keyword evidence="12" id="KW-1185">Reference proteome</keyword>
<gene>
    <name evidence="11" type="ORF">D3272_03605</name>
</gene>
<dbReference type="GO" id="GO:0022857">
    <property type="term" value="F:transmembrane transporter activity"/>
    <property type="evidence" value="ECO:0007669"/>
    <property type="project" value="InterPro"/>
</dbReference>
<feature type="transmembrane region" description="Helical" evidence="9">
    <location>
        <begin position="201"/>
        <end position="222"/>
    </location>
</feature>
<dbReference type="InterPro" id="IPR010065">
    <property type="entry name" value="AA_ABC_transptr_permease_3TM"/>
</dbReference>
<dbReference type="PANTHER" id="PTHR30614">
    <property type="entry name" value="MEMBRANE COMPONENT OF AMINO ACID ABC TRANSPORTER"/>
    <property type="match status" value="1"/>
</dbReference>
<dbReference type="EMBL" id="QYBC01000002">
    <property type="protein sequence ID" value="RYB07163.1"/>
    <property type="molecule type" value="Genomic_DNA"/>
</dbReference>
<reference evidence="11 12" key="2">
    <citation type="submission" date="2019-02" db="EMBL/GenBank/DDBJ databases">
        <title>'Lichenibacterium ramalinii' gen. nov. sp. nov., 'Lichenibacterium minor' gen. nov. sp. nov.</title>
        <authorList>
            <person name="Pankratov T."/>
        </authorList>
    </citation>
    <scope>NUCLEOTIDE SEQUENCE [LARGE SCALE GENOMIC DNA]</scope>
    <source>
        <strain evidence="11 12">RmlP001</strain>
    </source>
</reference>
<evidence type="ECO:0000259" key="10">
    <source>
        <dbReference type="PROSITE" id="PS50928"/>
    </source>
</evidence>
<dbReference type="SUPFAM" id="SSF161098">
    <property type="entry name" value="MetI-like"/>
    <property type="match status" value="1"/>
</dbReference>
<dbReference type="Proteomes" id="UP000289411">
    <property type="component" value="Unassembled WGS sequence"/>
</dbReference>
<keyword evidence="7 9" id="KW-1133">Transmembrane helix</keyword>
<evidence type="ECO:0000256" key="2">
    <source>
        <dbReference type="ARBA" id="ARBA00010072"/>
    </source>
</evidence>
<comment type="subcellular location">
    <subcellularLocation>
        <location evidence="1">Cell inner membrane</location>
        <topology evidence="1">Multi-pass membrane protein</topology>
    </subcellularLocation>
    <subcellularLocation>
        <location evidence="9">Cell membrane</location>
        <topology evidence="9">Multi-pass membrane protein</topology>
    </subcellularLocation>
</comment>